<keyword evidence="1" id="KW-0812">Transmembrane</keyword>
<keyword evidence="1" id="KW-1133">Transmembrane helix</keyword>
<evidence type="ECO:0000313" key="2">
    <source>
        <dbReference type="EMBL" id="LAB31475.1"/>
    </source>
</evidence>
<dbReference type="EMBL" id="IACM01089365">
    <property type="protein sequence ID" value="LAB31475.1"/>
    <property type="molecule type" value="Transcribed_RNA"/>
</dbReference>
<keyword evidence="1" id="KW-0472">Membrane</keyword>
<proteinExistence type="predicted"/>
<name>A0A2D4MDK1_9SAUR</name>
<organism evidence="2">
    <name type="scientific">Micrurus spixii</name>
    <name type="common">Amazon coral snake</name>
    <dbReference type="NCBI Taxonomy" id="129469"/>
    <lineage>
        <taxon>Eukaryota</taxon>
        <taxon>Metazoa</taxon>
        <taxon>Chordata</taxon>
        <taxon>Craniata</taxon>
        <taxon>Vertebrata</taxon>
        <taxon>Euteleostomi</taxon>
        <taxon>Lepidosauria</taxon>
        <taxon>Squamata</taxon>
        <taxon>Bifurcata</taxon>
        <taxon>Unidentata</taxon>
        <taxon>Episquamata</taxon>
        <taxon>Toxicofera</taxon>
        <taxon>Serpentes</taxon>
        <taxon>Colubroidea</taxon>
        <taxon>Elapidae</taxon>
        <taxon>Elapinae</taxon>
        <taxon>Micrurus</taxon>
    </lineage>
</organism>
<sequence>MYVLSMKENTNLKLYPAIFLVSFAVRISPSLFSNPHDLHHLTKQCFNETFWEIMHYKTKYTGDSLEEEVLLCFKVHCKNLPKTILYFTLFTVLLNSLDITLMNC</sequence>
<accession>A0A2D4MDK1</accession>
<reference evidence="2" key="2">
    <citation type="submission" date="2017-11" db="EMBL/GenBank/DDBJ databases">
        <title>Coralsnake Venomics: Analyses of Venom Gland Transcriptomes and Proteomes of Six Brazilian Taxa.</title>
        <authorList>
            <person name="Aird S.D."/>
            <person name="Jorge da Silva N."/>
            <person name="Qiu L."/>
            <person name="Villar-Briones A."/>
            <person name="Aparecida-Saddi V."/>
            <person name="Campos-Telles M.P."/>
            <person name="Grau M."/>
            <person name="Mikheyev A.S."/>
        </authorList>
    </citation>
    <scope>NUCLEOTIDE SEQUENCE</scope>
    <source>
        <tissue evidence="2">Venom_gland</tissue>
    </source>
</reference>
<protein>
    <submittedName>
        <fullName evidence="2">Uncharacterized protein</fullName>
    </submittedName>
</protein>
<evidence type="ECO:0000256" key="1">
    <source>
        <dbReference type="SAM" id="Phobius"/>
    </source>
</evidence>
<dbReference type="AlphaFoldDB" id="A0A2D4MDK1"/>
<feature type="transmembrane region" description="Helical" evidence="1">
    <location>
        <begin position="83"/>
        <end position="101"/>
    </location>
</feature>
<reference evidence="2" key="1">
    <citation type="submission" date="2017-07" db="EMBL/GenBank/DDBJ databases">
        <authorList>
            <person name="Mikheyev A."/>
            <person name="Grau M."/>
        </authorList>
    </citation>
    <scope>NUCLEOTIDE SEQUENCE</scope>
    <source>
        <tissue evidence="2">Venom_gland</tissue>
    </source>
</reference>